<feature type="binding site" evidence="10 11">
    <location>
        <position position="71"/>
    </location>
    <ligand>
        <name>[4Fe-4S] cluster</name>
        <dbReference type="ChEBI" id="CHEBI:49883"/>
        <label>1</label>
    </ligand>
</feature>
<comment type="subunit">
    <text evidence="10">The complex is composed of six subunits: RnfA, RnfB, RnfC, RnfD, RnfE and RnfG.</text>
</comment>
<keyword evidence="10" id="KW-0997">Cell inner membrane</keyword>
<dbReference type="PANTHER" id="PTHR43560">
    <property type="entry name" value="ION-TRANSLOCATING OXIDOREDUCTASE COMPLEX SUBUNIT B"/>
    <property type="match status" value="1"/>
</dbReference>
<evidence type="ECO:0000256" key="1">
    <source>
        <dbReference type="ARBA" id="ARBA00022448"/>
    </source>
</evidence>
<evidence type="ECO:0000259" key="13">
    <source>
        <dbReference type="PROSITE" id="PS51656"/>
    </source>
</evidence>
<dbReference type="AlphaFoldDB" id="A0A1N6QGD2"/>
<comment type="similarity">
    <text evidence="10">Belongs to the 4Fe4S bacterial-type ferredoxin family. RnfB subfamily.</text>
</comment>
<dbReference type="InterPro" id="IPR016463">
    <property type="entry name" value="RnfB/RsxB_Proteobac"/>
</dbReference>
<feature type="binding site" evidence="10 11">
    <location>
        <position position="150"/>
    </location>
    <ligand>
        <name>[4Fe-4S] cluster</name>
        <dbReference type="ChEBI" id="CHEBI:49883"/>
        <label>2</label>
    </ligand>
</feature>
<evidence type="ECO:0000256" key="8">
    <source>
        <dbReference type="ARBA" id="ARBA00023014"/>
    </source>
</evidence>
<dbReference type="OrthoDB" id="9789936at2"/>
<dbReference type="InterPro" id="IPR007202">
    <property type="entry name" value="4Fe-4S_dom"/>
</dbReference>
<keyword evidence="7 10" id="KW-0408">Iron</keyword>
<evidence type="ECO:0000256" key="3">
    <source>
        <dbReference type="ARBA" id="ARBA00022723"/>
    </source>
</evidence>
<protein>
    <recommendedName>
        <fullName evidence="10">Ion-translocating oxidoreductase complex subunit B</fullName>
        <ecNumber evidence="10">7.-.-.-</ecNumber>
    </recommendedName>
    <alternativeName>
        <fullName evidence="10">Rnf electron transport complex subunit B</fullName>
    </alternativeName>
</protein>
<keyword evidence="6 10" id="KW-0249">Electron transport</keyword>
<feature type="binding site" evidence="10 11">
    <location>
        <position position="49"/>
    </location>
    <ligand>
        <name>[4Fe-4S] cluster</name>
        <dbReference type="ChEBI" id="CHEBI:49883"/>
        <label>1</label>
    </ligand>
</feature>
<keyword evidence="15" id="KW-1185">Reference proteome</keyword>
<reference evidence="15" key="1">
    <citation type="submission" date="2017-01" db="EMBL/GenBank/DDBJ databases">
        <authorList>
            <person name="Varghese N."/>
            <person name="Submissions S."/>
        </authorList>
    </citation>
    <scope>NUCLEOTIDE SEQUENCE [LARGE SCALE GENOMIC DNA]</scope>
    <source>
        <strain evidence="15">ATCC 51758</strain>
    </source>
</reference>
<feature type="domain" description="4Fe-4S" evidence="13">
    <location>
        <begin position="29"/>
        <end position="88"/>
    </location>
</feature>
<evidence type="ECO:0000256" key="10">
    <source>
        <dbReference type="HAMAP-Rule" id="MF_00463"/>
    </source>
</evidence>
<evidence type="ECO:0000313" key="14">
    <source>
        <dbReference type="EMBL" id="SIQ15416.1"/>
    </source>
</evidence>
<dbReference type="EC" id="7.-.-.-" evidence="10"/>
<dbReference type="Pfam" id="PF04060">
    <property type="entry name" value="FeS"/>
    <property type="match status" value="1"/>
</dbReference>
<feature type="binding site" evidence="10 11">
    <location>
        <position position="140"/>
    </location>
    <ligand>
        <name>[4Fe-4S] cluster</name>
        <dbReference type="ChEBI" id="CHEBI:49883"/>
        <label>3</label>
    </ligand>
</feature>
<evidence type="ECO:0000313" key="15">
    <source>
        <dbReference type="Proteomes" id="UP000186819"/>
    </source>
</evidence>
<dbReference type="GO" id="GO:0022900">
    <property type="term" value="P:electron transport chain"/>
    <property type="evidence" value="ECO:0007669"/>
    <property type="project" value="UniProtKB-UniRule"/>
</dbReference>
<sequence>MLAAILSLTILGAVLGTVLGFANRFFQVEGNPLVEEIEALMPGSNCGQCGFPGCAGAAAAIAAGQASPACCPPGGRSLAVTIAQRLGVSVDLGGADDPGPLVAEIDESICIGCTRCIRACPTDAILGGPKQIHNVMRDSCSGCAQCIDQCPTEAMVMQPLPVTLQQWFWPKPALRG</sequence>
<keyword evidence="1 10" id="KW-0813">Transport</keyword>
<dbReference type="PROSITE" id="PS00198">
    <property type="entry name" value="4FE4S_FER_1"/>
    <property type="match status" value="2"/>
</dbReference>
<gene>
    <name evidence="10" type="primary">rnfB</name>
    <name evidence="14" type="ORF">SAMN05421829_102481</name>
</gene>
<dbReference type="InterPro" id="IPR010207">
    <property type="entry name" value="Elect_transpt_cplx_RnfB/RsxB"/>
</dbReference>
<dbReference type="PANTHER" id="PTHR43560:SF1">
    <property type="entry name" value="ION-TRANSLOCATING OXIDOREDUCTASE COMPLEX SUBUNIT B"/>
    <property type="match status" value="1"/>
</dbReference>
<evidence type="ECO:0000256" key="11">
    <source>
        <dbReference type="PIRSR" id="PIRSR005784-1"/>
    </source>
</evidence>
<dbReference type="PIRSF" id="PIRSF005784">
    <property type="entry name" value="Elect_transpt_RnfB"/>
    <property type="match status" value="1"/>
</dbReference>
<dbReference type="RefSeq" id="WP_076600961.1">
    <property type="nucleotide sequence ID" value="NZ_FTMD01000002.1"/>
</dbReference>
<evidence type="ECO:0000259" key="12">
    <source>
        <dbReference type="PROSITE" id="PS51379"/>
    </source>
</evidence>
<keyword evidence="5 10" id="KW-1278">Translocase</keyword>
<feature type="binding site" evidence="10 11">
    <location>
        <position position="54"/>
    </location>
    <ligand>
        <name>[4Fe-4S] cluster</name>
        <dbReference type="ChEBI" id="CHEBI:49883"/>
        <label>1</label>
    </ligand>
</feature>
<accession>A0A1N6QGD2</accession>
<comment type="subcellular location">
    <subcellularLocation>
        <location evidence="10">Cell inner membrane</location>
    </subcellularLocation>
</comment>
<evidence type="ECO:0000256" key="4">
    <source>
        <dbReference type="ARBA" id="ARBA00022737"/>
    </source>
</evidence>
<feature type="domain" description="4Fe-4S ferredoxin-type" evidence="12">
    <location>
        <begin position="131"/>
        <end position="160"/>
    </location>
</feature>
<dbReference type="InterPro" id="IPR017896">
    <property type="entry name" value="4Fe4S_Fe-S-bd"/>
</dbReference>
<feature type="binding site" evidence="10 11">
    <location>
        <position position="46"/>
    </location>
    <ligand>
        <name>[4Fe-4S] cluster</name>
        <dbReference type="ChEBI" id="CHEBI:49883"/>
        <label>1</label>
    </ligand>
</feature>
<feature type="binding site" evidence="10 11">
    <location>
        <position position="116"/>
    </location>
    <ligand>
        <name>[4Fe-4S] cluster</name>
        <dbReference type="ChEBI" id="CHEBI:49883"/>
        <label>2</label>
    </ligand>
</feature>
<keyword evidence="4 10" id="KW-0677">Repeat</keyword>
<evidence type="ECO:0000256" key="9">
    <source>
        <dbReference type="ARBA" id="ARBA00023136"/>
    </source>
</evidence>
<evidence type="ECO:0000256" key="6">
    <source>
        <dbReference type="ARBA" id="ARBA00022982"/>
    </source>
</evidence>
<dbReference type="EMBL" id="FTMD01000002">
    <property type="protein sequence ID" value="SIQ15416.1"/>
    <property type="molecule type" value="Genomic_DNA"/>
</dbReference>
<evidence type="ECO:0000256" key="2">
    <source>
        <dbReference type="ARBA" id="ARBA00022485"/>
    </source>
</evidence>
<proteinExistence type="inferred from homology"/>
<dbReference type="HAMAP" id="MF_00463">
    <property type="entry name" value="RsxB_RnfB"/>
    <property type="match status" value="1"/>
</dbReference>
<dbReference type="GO" id="GO:0005886">
    <property type="term" value="C:plasma membrane"/>
    <property type="evidence" value="ECO:0007669"/>
    <property type="project" value="UniProtKB-SubCell"/>
</dbReference>
<keyword evidence="2 10" id="KW-0004">4Fe-4S</keyword>
<dbReference type="Pfam" id="PF14697">
    <property type="entry name" value="Fer4_21"/>
    <property type="match status" value="1"/>
</dbReference>
<feature type="binding site" evidence="10 11">
    <location>
        <position position="113"/>
    </location>
    <ligand>
        <name>[4Fe-4S] cluster</name>
        <dbReference type="ChEBI" id="CHEBI:49883"/>
        <label>2</label>
    </ligand>
</feature>
<feature type="binding site" evidence="10 11">
    <location>
        <position position="143"/>
    </location>
    <ligand>
        <name>[4Fe-4S] cluster</name>
        <dbReference type="ChEBI" id="CHEBI:49883"/>
        <label>3</label>
    </ligand>
</feature>
<organism evidence="14 15">
    <name type="scientific">Aromatoleum tolulyticum</name>
    <dbReference type="NCBI Taxonomy" id="34027"/>
    <lineage>
        <taxon>Bacteria</taxon>
        <taxon>Pseudomonadati</taxon>
        <taxon>Pseudomonadota</taxon>
        <taxon>Betaproteobacteria</taxon>
        <taxon>Rhodocyclales</taxon>
        <taxon>Rhodocyclaceae</taxon>
        <taxon>Aromatoleum</taxon>
    </lineage>
</organism>
<feature type="binding site" evidence="10 11">
    <location>
        <position position="120"/>
    </location>
    <ligand>
        <name>[4Fe-4S] cluster</name>
        <dbReference type="ChEBI" id="CHEBI:49883"/>
        <label>3</label>
    </ligand>
</feature>
<keyword evidence="3 10" id="KW-0479">Metal-binding</keyword>
<name>A0A1N6QGD2_9RHOO</name>
<dbReference type="NCBIfam" id="TIGR01944">
    <property type="entry name" value="rnfB"/>
    <property type="match status" value="1"/>
</dbReference>
<feature type="region of interest" description="Hydrophobic" evidence="10">
    <location>
        <begin position="1"/>
        <end position="23"/>
    </location>
</feature>
<dbReference type="PROSITE" id="PS51656">
    <property type="entry name" value="4FE4S"/>
    <property type="match status" value="1"/>
</dbReference>
<feature type="binding site" evidence="10 11">
    <location>
        <position position="110"/>
    </location>
    <ligand>
        <name>[4Fe-4S] cluster</name>
        <dbReference type="ChEBI" id="CHEBI:49883"/>
        <label>2</label>
    </ligand>
</feature>
<dbReference type="GO" id="GO:0046872">
    <property type="term" value="F:metal ion binding"/>
    <property type="evidence" value="ECO:0007669"/>
    <property type="project" value="UniProtKB-KW"/>
</dbReference>
<dbReference type="InterPro" id="IPR050395">
    <property type="entry name" value="4Fe4S_Ferredoxin_RnfB"/>
</dbReference>
<evidence type="ECO:0000256" key="7">
    <source>
        <dbReference type="ARBA" id="ARBA00023004"/>
    </source>
</evidence>
<feature type="binding site" evidence="10 11">
    <location>
        <position position="146"/>
    </location>
    <ligand>
        <name>[4Fe-4S] cluster</name>
        <dbReference type="ChEBI" id="CHEBI:49883"/>
        <label>3</label>
    </ligand>
</feature>
<dbReference type="Gene3D" id="3.30.70.20">
    <property type="match status" value="1"/>
</dbReference>
<feature type="domain" description="4Fe-4S ferredoxin-type" evidence="12">
    <location>
        <begin position="101"/>
        <end position="130"/>
    </location>
</feature>
<comment type="caution">
    <text evidence="10">Lacks conserved residue(s) required for the propagation of feature annotation.</text>
</comment>
<evidence type="ECO:0000256" key="5">
    <source>
        <dbReference type="ARBA" id="ARBA00022967"/>
    </source>
</evidence>
<keyword evidence="8 10" id="KW-0411">Iron-sulfur</keyword>
<dbReference type="STRING" id="34027.SAMN05421829_102481"/>
<dbReference type="Gene3D" id="1.10.15.40">
    <property type="entry name" value="Electron transport complex subunit B, putative Fe-S cluster"/>
    <property type="match status" value="1"/>
</dbReference>
<comment type="function">
    <text evidence="10">Part of a membrane-bound complex that couples electron transfer with translocation of ions across the membrane.</text>
</comment>
<dbReference type="SUPFAM" id="SSF54862">
    <property type="entry name" value="4Fe-4S ferredoxins"/>
    <property type="match status" value="1"/>
</dbReference>
<keyword evidence="9 10" id="KW-0472">Membrane</keyword>
<dbReference type="PROSITE" id="PS51379">
    <property type="entry name" value="4FE4S_FER_2"/>
    <property type="match status" value="2"/>
</dbReference>
<dbReference type="GO" id="GO:0051539">
    <property type="term" value="F:4 iron, 4 sulfur cluster binding"/>
    <property type="evidence" value="ECO:0007669"/>
    <property type="project" value="UniProtKB-UniRule"/>
</dbReference>
<dbReference type="Proteomes" id="UP000186819">
    <property type="component" value="Unassembled WGS sequence"/>
</dbReference>
<comment type="cofactor">
    <cofactor evidence="10 11">
        <name>[4Fe-4S] cluster</name>
        <dbReference type="ChEBI" id="CHEBI:49883"/>
    </cofactor>
    <text evidence="10 11">Binds 3 [4Fe-4S] clusters.</text>
</comment>
<keyword evidence="10" id="KW-1003">Cell membrane</keyword>
<dbReference type="GO" id="GO:0009055">
    <property type="term" value="F:electron transfer activity"/>
    <property type="evidence" value="ECO:0007669"/>
    <property type="project" value="InterPro"/>
</dbReference>
<dbReference type="InterPro" id="IPR017900">
    <property type="entry name" value="4Fe4S_Fe_S_CS"/>
</dbReference>